<name>A0A1M4UDB8_9FIRM</name>
<dbReference type="InterPro" id="IPR017900">
    <property type="entry name" value="4Fe4S_Fe_S_CS"/>
</dbReference>
<feature type="region of interest" description="Disordered" evidence="12">
    <location>
        <begin position="142"/>
        <end position="180"/>
    </location>
</feature>
<dbReference type="EMBL" id="FQUG01000003">
    <property type="protein sequence ID" value="SHE54636.1"/>
    <property type="molecule type" value="Genomic_DNA"/>
</dbReference>
<evidence type="ECO:0000256" key="2">
    <source>
        <dbReference type="ARBA" id="ARBA00022485"/>
    </source>
</evidence>
<evidence type="ECO:0000256" key="8">
    <source>
        <dbReference type="ARBA" id="ARBA00023014"/>
    </source>
</evidence>
<evidence type="ECO:0000256" key="3">
    <source>
        <dbReference type="ARBA" id="ARBA00022719"/>
    </source>
</evidence>
<dbReference type="InterPro" id="IPR010226">
    <property type="entry name" value="NADH_quinone_OxRdtase_chainI"/>
</dbReference>
<keyword evidence="7" id="KW-0408">Iron</keyword>
<evidence type="ECO:0000256" key="1">
    <source>
        <dbReference type="ARBA" id="ARBA00022475"/>
    </source>
</evidence>
<reference evidence="14 15" key="1">
    <citation type="submission" date="2016-11" db="EMBL/GenBank/DDBJ databases">
        <authorList>
            <person name="Jaros S."/>
            <person name="Januszkiewicz K."/>
            <person name="Wedrychowicz H."/>
        </authorList>
    </citation>
    <scope>NUCLEOTIDE SEQUENCE [LARGE SCALE GENOMIC DNA]</scope>
    <source>
        <strain evidence="14 15">DSM 10502</strain>
    </source>
</reference>
<keyword evidence="11" id="KW-0472">Membrane</keyword>
<proteinExistence type="predicted"/>
<gene>
    <name evidence="14" type="ORF">SAMN02745190_00613</name>
</gene>
<evidence type="ECO:0000256" key="12">
    <source>
        <dbReference type="SAM" id="MobiDB-lite"/>
    </source>
</evidence>
<keyword evidence="9" id="KW-0520">NAD</keyword>
<dbReference type="PROSITE" id="PS00198">
    <property type="entry name" value="4FE4S_FER_1"/>
    <property type="match status" value="1"/>
</dbReference>
<keyword evidence="6" id="KW-1278">Translocase</keyword>
<dbReference type="GO" id="GO:0016020">
    <property type="term" value="C:membrane"/>
    <property type="evidence" value="ECO:0007669"/>
    <property type="project" value="InterPro"/>
</dbReference>
<dbReference type="PROSITE" id="PS51379">
    <property type="entry name" value="4FE4S_FER_2"/>
    <property type="match status" value="2"/>
</dbReference>
<evidence type="ECO:0000256" key="10">
    <source>
        <dbReference type="ARBA" id="ARBA00023075"/>
    </source>
</evidence>
<evidence type="ECO:0000256" key="7">
    <source>
        <dbReference type="ARBA" id="ARBA00023004"/>
    </source>
</evidence>
<dbReference type="PANTHER" id="PTHR10849:SF24">
    <property type="entry name" value="NADH-QUINONE OXIDOREDUCTASE SUBUNIT I 2"/>
    <property type="match status" value="1"/>
</dbReference>
<evidence type="ECO:0000256" key="11">
    <source>
        <dbReference type="ARBA" id="ARBA00023136"/>
    </source>
</evidence>
<feature type="domain" description="4Fe-4S ferredoxin-type" evidence="13">
    <location>
        <begin position="40"/>
        <end position="69"/>
    </location>
</feature>
<dbReference type="PANTHER" id="PTHR10849">
    <property type="entry name" value="NADH DEHYDROGENASE UBIQUINONE IRON-SULFUR PROTEIN 8, MITOCHONDRIAL"/>
    <property type="match status" value="1"/>
</dbReference>
<keyword evidence="4" id="KW-0479">Metal-binding</keyword>
<evidence type="ECO:0000256" key="6">
    <source>
        <dbReference type="ARBA" id="ARBA00022967"/>
    </source>
</evidence>
<dbReference type="GO" id="GO:0048038">
    <property type="term" value="F:quinone binding"/>
    <property type="evidence" value="ECO:0007669"/>
    <property type="project" value="UniProtKB-KW"/>
</dbReference>
<dbReference type="Proteomes" id="UP000184404">
    <property type="component" value="Unassembled WGS sequence"/>
</dbReference>
<dbReference type="OrthoDB" id="9803192at2"/>
<keyword evidence="8" id="KW-0411">Iron-sulfur</keyword>
<organism evidence="14 15">
    <name type="scientific">Schwartzia succinivorans DSM 10502</name>
    <dbReference type="NCBI Taxonomy" id="1123243"/>
    <lineage>
        <taxon>Bacteria</taxon>
        <taxon>Bacillati</taxon>
        <taxon>Bacillota</taxon>
        <taxon>Negativicutes</taxon>
        <taxon>Selenomonadales</taxon>
        <taxon>Selenomonadaceae</taxon>
        <taxon>Schwartzia</taxon>
    </lineage>
</organism>
<evidence type="ECO:0000313" key="14">
    <source>
        <dbReference type="EMBL" id="SHE54636.1"/>
    </source>
</evidence>
<evidence type="ECO:0000256" key="9">
    <source>
        <dbReference type="ARBA" id="ARBA00023027"/>
    </source>
</evidence>
<keyword evidence="15" id="KW-1185">Reference proteome</keyword>
<feature type="domain" description="4Fe-4S ferredoxin-type" evidence="13">
    <location>
        <begin position="79"/>
        <end position="108"/>
    </location>
</feature>
<evidence type="ECO:0000313" key="15">
    <source>
        <dbReference type="Proteomes" id="UP000184404"/>
    </source>
</evidence>
<keyword evidence="2" id="KW-0004">4Fe-4S</keyword>
<dbReference type="Gene3D" id="3.30.70.3270">
    <property type="match status" value="1"/>
</dbReference>
<keyword evidence="5" id="KW-0677">Repeat</keyword>
<feature type="compositionally biased region" description="Basic and acidic residues" evidence="12">
    <location>
        <begin position="159"/>
        <end position="180"/>
    </location>
</feature>
<accession>A0A1M4UDB8</accession>
<dbReference type="SUPFAM" id="SSF46548">
    <property type="entry name" value="alpha-helical ferredoxin"/>
    <property type="match status" value="1"/>
</dbReference>
<dbReference type="GO" id="GO:0051539">
    <property type="term" value="F:4 iron, 4 sulfur cluster binding"/>
    <property type="evidence" value="ECO:0007669"/>
    <property type="project" value="UniProtKB-KW"/>
</dbReference>
<keyword evidence="10" id="KW-0830">Ubiquinone</keyword>
<evidence type="ECO:0000256" key="4">
    <source>
        <dbReference type="ARBA" id="ARBA00022723"/>
    </source>
</evidence>
<dbReference type="GO" id="GO:0016651">
    <property type="term" value="F:oxidoreductase activity, acting on NAD(P)H"/>
    <property type="evidence" value="ECO:0007669"/>
    <property type="project" value="InterPro"/>
</dbReference>
<keyword evidence="1" id="KW-1003">Cell membrane</keyword>
<evidence type="ECO:0000256" key="5">
    <source>
        <dbReference type="ARBA" id="ARBA00022737"/>
    </source>
</evidence>
<sequence>MFGKGLITGMRVTLKHFFGKKETFCYPEEKLPMPERFRGGHLVIDYKKCIACQLCSMACPNQAIELKVVTDAQRKRHLTSYIHHMGRCMFCDLCIENCAIHGLHWDQNYEISAYTRDAFDYEVLTDDDRQYLKEVMEAAAANPAPPIVPKKPAAPKPAEAPKPEPKKPEENKETEVKPNE</sequence>
<dbReference type="Pfam" id="PF12838">
    <property type="entry name" value="Fer4_7"/>
    <property type="match status" value="1"/>
</dbReference>
<protein>
    <submittedName>
        <fullName evidence="14">NADH-quinone oxidoreductase subunit I</fullName>
    </submittedName>
</protein>
<dbReference type="STRING" id="1123243.SAMN02745190_00613"/>
<dbReference type="InterPro" id="IPR017896">
    <property type="entry name" value="4Fe4S_Fe-S-bd"/>
</dbReference>
<dbReference type="GO" id="GO:0046872">
    <property type="term" value="F:metal ion binding"/>
    <property type="evidence" value="ECO:0007669"/>
    <property type="project" value="UniProtKB-KW"/>
</dbReference>
<dbReference type="RefSeq" id="WP_072934740.1">
    <property type="nucleotide sequence ID" value="NZ_FQUG01000003.1"/>
</dbReference>
<evidence type="ECO:0000259" key="13">
    <source>
        <dbReference type="PROSITE" id="PS51379"/>
    </source>
</evidence>
<dbReference type="AlphaFoldDB" id="A0A1M4UDB8"/>
<feature type="compositionally biased region" description="Pro residues" evidence="12">
    <location>
        <begin position="143"/>
        <end position="158"/>
    </location>
</feature>
<keyword evidence="3" id="KW-0874">Quinone</keyword>